<dbReference type="InterPro" id="IPR007837">
    <property type="entry name" value="DinB"/>
</dbReference>
<keyword evidence="4" id="KW-0175">Coiled coil</keyword>
<dbReference type="InterPro" id="IPR034660">
    <property type="entry name" value="DinB/YfiT-like"/>
</dbReference>
<dbReference type="SUPFAM" id="SSF109854">
    <property type="entry name" value="DinB/YfiT-like putative metalloenzymes"/>
    <property type="match status" value="1"/>
</dbReference>
<keyword evidence="6" id="KW-1185">Reference proteome</keyword>
<name>A0A920C8X5_9BACL</name>
<dbReference type="Pfam" id="PF05163">
    <property type="entry name" value="DinB"/>
    <property type="match status" value="1"/>
</dbReference>
<feature type="binding site" evidence="3">
    <location>
        <position position="136"/>
    </location>
    <ligand>
        <name>a divalent metal cation</name>
        <dbReference type="ChEBI" id="CHEBI:60240"/>
    </ligand>
</feature>
<comment type="similarity">
    <text evidence="1">Belongs to the DinB family.</text>
</comment>
<reference evidence="5" key="1">
    <citation type="submission" date="2021-03" db="EMBL/GenBank/DDBJ databases">
        <title>Antimicrobial resistance genes in bacteria isolated from Japanese honey, and their potential for conferring macrolide and lincosamide resistance in the American foulbrood pathogen Paenibacillus larvae.</title>
        <authorList>
            <person name="Okamoto M."/>
            <person name="Kumagai M."/>
            <person name="Kanamori H."/>
            <person name="Takamatsu D."/>
        </authorList>
    </citation>
    <scope>NUCLEOTIDE SEQUENCE</scope>
    <source>
        <strain evidence="5">J2TS6</strain>
    </source>
</reference>
<evidence type="ECO:0000256" key="4">
    <source>
        <dbReference type="SAM" id="Coils"/>
    </source>
</evidence>
<dbReference type="AlphaFoldDB" id="A0A920C8X5"/>
<accession>A0A920C8X5</accession>
<evidence type="ECO:0000313" key="5">
    <source>
        <dbReference type="EMBL" id="GIO29203.1"/>
    </source>
</evidence>
<evidence type="ECO:0000313" key="6">
    <source>
        <dbReference type="Proteomes" id="UP000679779"/>
    </source>
</evidence>
<organism evidence="5 6">
    <name type="scientific">Paenibacillus albilobatus</name>
    <dbReference type="NCBI Taxonomy" id="2716884"/>
    <lineage>
        <taxon>Bacteria</taxon>
        <taxon>Bacillati</taxon>
        <taxon>Bacillota</taxon>
        <taxon>Bacilli</taxon>
        <taxon>Bacillales</taxon>
        <taxon>Paenibacillaceae</taxon>
        <taxon>Paenibacillus</taxon>
    </lineage>
</organism>
<dbReference type="Proteomes" id="UP000679779">
    <property type="component" value="Unassembled WGS sequence"/>
</dbReference>
<proteinExistence type="inferred from homology"/>
<protein>
    <submittedName>
        <fullName evidence="5">Protein DinB</fullName>
    </submittedName>
</protein>
<dbReference type="EMBL" id="BORQ01000001">
    <property type="protein sequence ID" value="GIO29203.1"/>
    <property type="molecule type" value="Genomic_DNA"/>
</dbReference>
<dbReference type="PANTHER" id="PTHR37302:SF1">
    <property type="entry name" value="PROTEIN DINB"/>
    <property type="match status" value="1"/>
</dbReference>
<dbReference type="RefSeq" id="WP_160042238.1">
    <property type="nucleotide sequence ID" value="NZ_BORQ01000001.1"/>
</dbReference>
<comment type="caution">
    <text evidence="5">The sequence shown here is derived from an EMBL/GenBank/DDBJ whole genome shotgun (WGS) entry which is preliminary data.</text>
</comment>
<sequence length="168" mass="19860">MTHPAIEMYDYHVWEISRIIDRLKEIPEALYRKEIASSFPSIAKTIAHIYIVDTVWFRTLQGTELEEAMRLSWANKDELENAPLLELEEKFKRLSRECSRFLREQEDLEKRITLNNPYAGIRETTLAEIVMQIVTHGTYHKGNISTMLRQTGHASVMTDFMYFLYLKE</sequence>
<evidence type="ECO:0000256" key="2">
    <source>
        <dbReference type="ARBA" id="ARBA00022723"/>
    </source>
</evidence>
<evidence type="ECO:0000256" key="3">
    <source>
        <dbReference type="PIRSR" id="PIRSR607837-1"/>
    </source>
</evidence>
<dbReference type="Gene3D" id="1.20.120.450">
    <property type="entry name" value="dinb family like domain"/>
    <property type="match status" value="1"/>
</dbReference>
<keyword evidence="2 3" id="KW-0479">Metal-binding</keyword>
<feature type="binding site" evidence="3">
    <location>
        <position position="48"/>
    </location>
    <ligand>
        <name>a divalent metal cation</name>
        <dbReference type="ChEBI" id="CHEBI:60240"/>
    </ligand>
</feature>
<gene>
    <name evidence="5" type="primary">dinB_1</name>
    <name evidence="5" type="ORF">J2TS6_03440</name>
</gene>
<dbReference type="GO" id="GO:0046872">
    <property type="term" value="F:metal ion binding"/>
    <property type="evidence" value="ECO:0007669"/>
    <property type="project" value="UniProtKB-KW"/>
</dbReference>
<feature type="binding site" evidence="3">
    <location>
        <position position="140"/>
    </location>
    <ligand>
        <name>a divalent metal cation</name>
        <dbReference type="ChEBI" id="CHEBI:60240"/>
    </ligand>
</feature>
<dbReference type="PANTHER" id="PTHR37302">
    <property type="entry name" value="SLR1116 PROTEIN"/>
    <property type="match status" value="1"/>
</dbReference>
<feature type="coiled-coil region" evidence="4">
    <location>
        <begin position="84"/>
        <end position="111"/>
    </location>
</feature>
<evidence type="ECO:0000256" key="1">
    <source>
        <dbReference type="ARBA" id="ARBA00008635"/>
    </source>
</evidence>